<dbReference type="FunCoup" id="H3B0D0">
    <property type="interactions" value="102"/>
</dbReference>
<dbReference type="FunFam" id="2.30.30.40:FF:000007">
    <property type="entry name" value="nebulin isoform X1"/>
    <property type="match status" value="1"/>
</dbReference>
<dbReference type="PANTHER" id="PTHR11039:SF48">
    <property type="entry name" value="NEBULETTE"/>
    <property type="match status" value="1"/>
</dbReference>
<dbReference type="eggNOG" id="KOG1702">
    <property type="taxonomic scope" value="Eukaryota"/>
</dbReference>
<dbReference type="SMART" id="SM00227">
    <property type="entry name" value="NEBU"/>
    <property type="match status" value="19"/>
</dbReference>
<dbReference type="EMBL" id="AFYH01080371">
    <property type="status" value="NOT_ANNOTATED_CDS"/>
    <property type="molecule type" value="Genomic_DNA"/>
</dbReference>
<dbReference type="EMBL" id="AFYH01080375">
    <property type="status" value="NOT_ANNOTATED_CDS"/>
    <property type="molecule type" value="Genomic_DNA"/>
</dbReference>
<dbReference type="SUPFAM" id="SSF50044">
    <property type="entry name" value="SH3-domain"/>
    <property type="match status" value="1"/>
</dbReference>
<keyword evidence="3" id="KW-0009">Actin-binding</keyword>
<dbReference type="CDD" id="cd11789">
    <property type="entry name" value="SH3_Nebulin_family_C"/>
    <property type="match status" value="1"/>
</dbReference>
<name>H3B0D0_LATCH</name>
<dbReference type="EMBL" id="AFYH01080373">
    <property type="status" value="NOT_ANNOTATED_CDS"/>
    <property type="molecule type" value="Genomic_DNA"/>
</dbReference>
<dbReference type="PANTHER" id="PTHR11039">
    <property type="entry name" value="NEBULIN"/>
    <property type="match status" value="1"/>
</dbReference>
<dbReference type="Gene3D" id="2.30.30.40">
    <property type="entry name" value="SH3 Domains"/>
    <property type="match status" value="1"/>
</dbReference>
<feature type="compositionally biased region" description="Basic and acidic residues" evidence="5">
    <location>
        <begin position="36"/>
        <end position="46"/>
    </location>
</feature>
<dbReference type="GO" id="GO:0030018">
    <property type="term" value="C:Z disc"/>
    <property type="evidence" value="ECO:0007669"/>
    <property type="project" value="InterPro"/>
</dbReference>
<dbReference type="HOGENOM" id="CLU_014106_0_0_1"/>
<dbReference type="Proteomes" id="UP000008672">
    <property type="component" value="Unassembled WGS sequence"/>
</dbReference>
<dbReference type="GO" id="GO:0051015">
    <property type="term" value="F:actin filament binding"/>
    <property type="evidence" value="ECO:0007669"/>
    <property type="project" value="InterPro"/>
</dbReference>
<dbReference type="OMA" id="EXKEYKK"/>
<evidence type="ECO:0000256" key="4">
    <source>
        <dbReference type="PROSITE-ProRule" id="PRU00192"/>
    </source>
</evidence>
<reference evidence="7" key="2">
    <citation type="submission" date="2025-08" db="UniProtKB">
        <authorList>
            <consortium name="Ensembl"/>
        </authorList>
    </citation>
    <scope>IDENTIFICATION</scope>
</reference>
<evidence type="ECO:0000256" key="1">
    <source>
        <dbReference type="ARBA" id="ARBA00022443"/>
    </source>
</evidence>
<dbReference type="PRINTS" id="PR00452">
    <property type="entry name" value="SH3DOMAIN"/>
</dbReference>
<sequence length="931" mass="106540">YKEAGKKVLSNCLYAQMPETIDTVFAKEVSQNQSEKQYKQKYESNKGKSSYSTMKQPPDIKHAMEVNKHQSDVSYKKDTQAMHTYTEVPDRPDIKKATESSKFVSNVEYKTKYKADITRKSVVLGRPDIEHAKKNSKLVSQVKYREQFDKEMKGKKHQYNPLECTSFKQAQAAAALASDVRYKGDLQKIHDFASEIPTSLHLDHALKTSKMQSNYEYKREFESSKGHYHLDLETAEQLHHKENAVLQSQVKYKEKYEKSKGKSMLEFVDTPAYQVSKEAQKIQSQKEYRKDFEEGVKGKPPIDIETSPVYLHAKYVASLLNEKEYKRDLEEGIKGKGLTALEDMPDLIRIRKSAQMLSEKEYKRDLEMEIKGKGMEISSDILDIKRAKEASRMASQNEYKKDLETVIKGKGMQISTDTPDMRRAKRAYEIASQTNYKQLSEMRQNTYGTVTDTPAMLHAMHAKNILSQKKYKDEAAKLLSAYSTVADTPEMQRVKNIQNNVSAVLYKDELGAGTAVTETPEMERVKKSQQNISTVSDFHKFKERTIICDAIISWYLIFISDPCAKMSFYRIKPRAHAIQSLSTEDSAQKLYRINEYLCFVKYKEGIKQATAISDLPEMARVKENQKNISNVRYKEQVGKGTAVSITPEMERVKKNQENVSLVKYAHDVKEMKGRPSLIIDTPEMRRVKETQNNISMVKYHEDFEKTRGRGFTQVANDPVTERVRKNAQFLSDAAYKGVHPHVVEMDRRPGIFVAKDLKVWRTDPGSIFDFDPVEDNIQSRSLHMLSSGTSKYELSAAGGHLGASVGENLFSDIEEISFAHLLFSCEYTRTRDSAAPVLPGAYQQSQSQGYGYMHQTSMSSMRSMHSQSHSHNMRTYRAMYDYTAQDDDEVSFRDGDIIINVQQIDEGWMFGTVQRTGKAGMLPANYIESLN</sequence>
<dbReference type="EMBL" id="AFYH01080374">
    <property type="status" value="NOT_ANNOTATED_CDS"/>
    <property type="molecule type" value="Genomic_DNA"/>
</dbReference>
<accession>H3B0D0</accession>
<keyword evidence="2" id="KW-0677">Repeat</keyword>
<dbReference type="STRING" id="7897.ENSLACP00000015351"/>
<keyword evidence="1 4" id="KW-0728">SH3 domain</keyword>
<dbReference type="PROSITE" id="PS50002">
    <property type="entry name" value="SH3"/>
    <property type="match status" value="1"/>
</dbReference>
<evidence type="ECO:0000256" key="2">
    <source>
        <dbReference type="ARBA" id="ARBA00022737"/>
    </source>
</evidence>
<proteinExistence type="predicted"/>
<dbReference type="Ensembl" id="ENSLACT00000015457.1">
    <property type="protein sequence ID" value="ENSLACP00000015351.1"/>
    <property type="gene ID" value="ENSLACG00000013516.1"/>
</dbReference>
<dbReference type="SMART" id="SM00326">
    <property type="entry name" value="SH3"/>
    <property type="match status" value="1"/>
</dbReference>
<dbReference type="EMBL" id="AFYH01080368">
    <property type="status" value="NOT_ANNOTATED_CDS"/>
    <property type="molecule type" value="Genomic_DNA"/>
</dbReference>
<gene>
    <name evidence="7" type="primary">NEBL</name>
</gene>
<dbReference type="InterPro" id="IPR036028">
    <property type="entry name" value="SH3-like_dom_sf"/>
</dbReference>
<dbReference type="EMBL" id="AFYH01080370">
    <property type="status" value="NOT_ANNOTATED_CDS"/>
    <property type="molecule type" value="Genomic_DNA"/>
</dbReference>
<dbReference type="PROSITE" id="PS51216">
    <property type="entry name" value="NEBULIN"/>
    <property type="match status" value="14"/>
</dbReference>
<dbReference type="InterPro" id="IPR000900">
    <property type="entry name" value="Nebulin_repeat"/>
</dbReference>
<dbReference type="EMBL" id="AFYH01080376">
    <property type="status" value="NOT_ANNOTATED_CDS"/>
    <property type="molecule type" value="Genomic_DNA"/>
</dbReference>
<dbReference type="GO" id="GO:0071691">
    <property type="term" value="P:cardiac muscle thin filament assembly"/>
    <property type="evidence" value="ECO:0007669"/>
    <property type="project" value="TreeGrafter"/>
</dbReference>
<dbReference type="Pfam" id="PF00018">
    <property type="entry name" value="SH3_1"/>
    <property type="match status" value="1"/>
</dbReference>
<dbReference type="GeneTree" id="ENSGT00940000156390"/>
<evidence type="ECO:0000256" key="3">
    <source>
        <dbReference type="ARBA" id="ARBA00023203"/>
    </source>
</evidence>
<evidence type="ECO:0000256" key="5">
    <source>
        <dbReference type="SAM" id="MobiDB-lite"/>
    </source>
</evidence>
<dbReference type="EMBL" id="AFYH01080377">
    <property type="status" value="NOT_ANNOTATED_CDS"/>
    <property type="molecule type" value="Genomic_DNA"/>
</dbReference>
<dbReference type="InterPro" id="IPR055297">
    <property type="entry name" value="NEBU/NEBL"/>
</dbReference>
<feature type="domain" description="SH3" evidence="6">
    <location>
        <begin position="871"/>
        <end position="931"/>
    </location>
</feature>
<dbReference type="InterPro" id="IPR001452">
    <property type="entry name" value="SH3_domain"/>
</dbReference>
<dbReference type="AlphaFoldDB" id="H3B0D0"/>
<feature type="region of interest" description="Disordered" evidence="5">
    <location>
        <begin position="30"/>
        <end position="58"/>
    </location>
</feature>
<keyword evidence="8" id="KW-1185">Reference proteome</keyword>
<dbReference type="InParanoid" id="H3B0D0"/>
<dbReference type="Pfam" id="PF00880">
    <property type="entry name" value="Nebulin"/>
    <property type="match status" value="11"/>
</dbReference>
<evidence type="ECO:0000313" key="8">
    <source>
        <dbReference type="Proteomes" id="UP000008672"/>
    </source>
</evidence>
<protein>
    <submittedName>
        <fullName evidence="7">Nebulette</fullName>
    </submittedName>
</protein>
<reference evidence="8" key="1">
    <citation type="submission" date="2011-08" db="EMBL/GenBank/DDBJ databases">
        <title>The draft genome of Latimeria chalumnae.</title>
        <authorList>
            <person name="Di Palma F."/>
            <person name="Alfoldi J."/>
            <person name="Johnson J."/>
            <person name="Berlin A."/>
            <person name="Gnerre S."/>
            <person name="Jaffe D."/>
            <person name="MacCallum I."/>
            <person name="Young S."/>
            <person name="Walker B.J."/>
            <person name="Lander E."/>
            <person name="Lindblad-Toh K."/>
        </authorList>
    </citation>
    <scope>NUCLEOTIDE SEQUENCE [LARGE SCALE GENOMIC DNA]</scope>
    <source>
        <strain evidence="8">Wild caught</strain>
    </source>
</reference>
<evidence type="ECO:0000313" key="7">
    <source>
        <dbReference type="Ensembl" id="ENSLACP00000015351.1"/>
    </source>
</evidence>
<reference evidence="7" key="3">
    <citation type="submission" date="2025-09" db="UniProtKB">
        <authorList>
            <consortium name="Ensembl"/>
        </authorList>
    </citation>
    <scope>IDENTIFICATION</scope>
</reference>
<evidence type="ECO:0000259" key="6">
    <source>
        <dbReference type="PROSITE" id="PS50002"/>
    </source>
</evidence>
<dbReference type="EMBL" id="AFYH01080369">
    <property type="status" value="NOT_ANNOTATED_CDS"/>
    <property type="molecule type" value="Genomic_DNA"/>
</dbReference>
<organism evidence="7 8">
    <name type="scientific">Latimeria chalumnae</name>
    <name type="common">Coelacanth</name>
    <dbReference type="NCBI Taxonomy" id="7897"/>
    <lineage>
        <taxon>Eukaryota</taxon>
        <taxon>Metazoa</taxon>
        <taxon>Chordata</taxon>
        <taxon>Craniata</taxon>
        <taxon>Vertebrata</taxon>
        <taxon>Euteleostomi</taxon>
        <taxon>Coelacanthiformes</taxon>
        <taxon>Coelacanthidae</taxon>
        <taxon>Latimeria</taxon>
    </lineage>
</organism>
<dbReference type="EMBL" id="AFYH01080372">
    <property type="status" value="NOT_ANNOTATED_CDS"/>
    <property type="molecule type" value="Genomic_DNA"/>
</dbReference>